<dbReference type="RefSeq" id="WP_107213901.1">
    <property type="nucleotide sequence ID" value="NZ_KZ686268.1"/>
</dbReference>
<evidence type="ECO:0000313" key="3">
    <source>
        <dbReference type="Proteomes" id="UP000240912"/>
    </source>
</evidence>
<feature type="transmembrane region" description="Helical" evidence="1">
    <location>
        <begin position="12"/>
        <end position="28"/>
    </location>
</feature>
<evidence type="ECO:0008006" key="4">
    <source>
        <dbReference type="Google" id="ProtNLM"/>
    </source>
</evidence>
<keyword evidence="1" id="KW-0812">Transmembrane</keyword>
<gene>
    <name evidence="2" type="ORF">C7T94_04220</name>
</gene>
<dbReference type="PANTHER" id="PTHR36974:SF1">
    <property type="entry name" value="DOXX FAMILY MEMBRANE PROTEIN"/>
    <property type="match status" value="1"/>
</dbReference>
<dbReference type="AlphaFoldDB" id="A0A2T3HNE7"/>
<keyword evidence="1" id="KW-1133">Transmembrane helix</keyword>
<keyword evidence="1" id="KW-0472">Membrane</keyword>
<keyword evidence="3" id="KW-1185">Reference proteome</keyword>
<feature type="transmembrane region" description="Helical" evidence="1">
    <location>
        <begin position="73"/>
        <end position="90"/>
    </location>
</feature>
<reference evidence="2 3" key="1">
    <citation type="submission" date="2018-03" db="EMBL/GenBank/DDBJ databases">
        <authorList>
            <person name="Keele B.F."/>
        </authorList>
    </citation>
    <scope>NUCLEOTIDE SEQUENCE [LARGE SCALE GENOMIC DNA]</scope>
    <source>
        <strain evidence="2 3">YL28-9</strain>
    </source>
</reference>
<dbReference type="Proteomes" id="UP000240912">
    <property type="component" value="Unassembled WGS sequence"/>
</dbReference>
<dbReference type="EMBL" id="PYLS01000004">
    <property type="protein sequence ID" value="PST83956.1"/>
    <property type="molecule type" value="Genomic_DNA"/>
</dbReference>
<proteinExistence type="predicted"/>
<name>A0A2T3HNE7_9SPHI</name>
<comment type="caution">
    <text evidence="2">The sequence shown here is derived from an EMBL/GenBank/DDBJ whole genome shotgun (WGS) entry which is preliminary data.</text>
</comment>
<dbReference type="OrthoDB" id="9788974at2"/>
<protein>
    <recommendedName>
        <fullName evidence="4">DoxX family protein</fullName>
    </recommendedName>
</protein>
<evidence type="ECO:0000256" key="1">
    <source>
        <dbReference type="SAM" id="Phobius"/>
    </source>
</evidence>
<sequence>MKKQTLKNIARIGLGASLVFAGTSHLSFGRKDFQAQVPDWVPLKKDDTVVYSGIAEIALGAALVFAPKQYRKPAGLVAAAFFAAVFPGNISQYVNHRDAFGLDTDQKRLTRLFFQPLLVCWALWSTSRNRPAARGQQ</sequence>
<dbReference type="PANTHER" id="PTHR36974">
    <property type="entry name" value="MEMBRANE PROTEIN-RELATED"/>
    <property type="match status" value="1"/>
</dbReference>
<feature type="transmembrane region" description="Helical" evidence="1">
    <location>
        <begin position="48"/>
        <end position="66"/>
    </location>
</feature>
<accession>A0A2T3HNE7</accession>
<organism evidence="2 3">
    <name type="scientific">Pedobacter yulinensis</name>
    <dbReference type="NCBI Taxonomy" id="2126353"/>
    <lineage>
        <taxon>Bacteria</taxon>
        <taxon>Pseudomonadati</taxon>
        <taxon>Bacteroidota</taxon>
        <taxon>Sphingobacteriia</taxon>
        <taxon>Sphingobacteriales</taxon>
        <taxon>Sphingobacteriaceae</taxon>
        <taxon>Pedobacter</taxon>
    </lineage>
</organism>
<evidence type="ECO:0000313" key="2">
    <source>
        <dbReference type="EMBL" id="PST83956.1"/>
    </source>
</evidence>